<keyword evidence="1" id="KW-0812">Transmembrane</keyword>
<keyword evidence="1" id="KW-0472">Membrane</keyword>
<proteinExistence type="predicted"/>
<accession>A0A6L8LWF7</accession>
<comment type="caution">
    <text evidence="2">The sequence shown here is derived from an EMBL/GenBank/DDBJ whole genome shotgun (WGS) entry which is preliminary data.</text>
</comment>
<evidence type="ECO:0000256" key="1">
    <source>
        <dbReference type="SAM" id="Phobius"/>
    </source>
</evidence>
<keyword evidence="1" id="KW-1133">Transmembrane helix</keyword>
<reference evidence="2 3" key="1">
    <citation type="submission" date="2020-01" db="EMBL/GenBank/DDBJ databases">
        <authorList>
            <person name="Chen S."/>
        </authorList>
    </citation>
    <scope>NUCLEOTIDE SEQUENCE [LARGE SCALE GENOMIC DNA]</scope>
    <source>
        <strain evidence="2 3">GS-10</strain>
    </source>
</reference>
<dbReference type="RefSeq" id="WP_160975507.1">
    <property type="nucleotide sequence ID" value="NZ_WWEN01000016.1"/>
</dbReference>
<keyword evidence="3" id="KW-1185">Reference proteome</keyword>
<evidence type="ECO:0000313" key="3">
    <source>
        <dbReference type="Proteomes" id="UP000479043"/>
    </source>
</evidence>
<gene>
    <name evidence="2" type="ORF">GR167_19980</name>
</gene>
<dbReference type="EMBL" id="WWEN01000016">
    <property type="protein sequence ID" value="MYM57602.1"/>
    <property type="molecule type" value="Genomic_DNA"/>
</dbReference>
<dbReference type="AlphaFoldDB" id="A0A6L8LWF7"/>
<organism evidence="2 3">
    <name type="scientific">Thalassovita mangrovi</name>
    <dbReference type="NCBI Taxonomy" id="2692236"/>
    <lineage>
        <taxon>Bacteria</taxon>
        <taxon>Pseudomonadati</taxon>
        <taxon>Pseudomonadota</taxon>
        <taxon>Alphaproteobacteria</taxon>
        <taxon>Rhodobacterales</taxon>
        <taxon>Roseobacteraceae</taxon>
        <taxon>Thalassovita</taxon>
    </lineage>
</organism>
<evidence type="ECO:0000313" key="2">
    <source>
        <dbReference type="EMBL" id="MYM57602.1"/>
    </source>
</evidence>
<name>A0A6L8LWF7_9RHOB</name>
<protein>
    <submittedName>
        <fullName evidence="2">Uncharacterized protein</fullName>
    </submittedName>
</protein>
<sequence length="139" mass="14240">MAAALGLALLAGCAETYGPSLPAQPGKSFLAARDAVQTCLPEAPEAGRQAVVAGYIAGAVLGGVILGPGVVAVRQEHIRYSGEASGVDQCLARAGYTRRDLTPEEMIALNQSYGSDRLHLLDHLVSGGTLDNLPQKAGS</sequence>
<dbReference type="Proteomes" id="UP000479043">
    <property type="component" value="Unassembled WGS sequence"/>
</dbReference>
<feature type="transmembrane region" description="Helical" evidence="1">
    <location>
        <begin position="52"/>
        <end position="73"/>
    </location>
</feature>